<evidence type="ECO:0000313" key="7">
    <source>
        <dbReference type="Proteomes" id="UP000635606"/>
    </source>
</evidence>
<dbReference type="CDD" id="cd01335">
    <property type="entry name" value="Radical_SAM"/>
    <property type="match status" value="1"/>
</dbReference>
<dbReference type="RefSeq" id="WP_203933938.1">
    <property type="nucleotide sequence ID" value="NZ_BOPH01000129.1"/>
</dbReference>
<sequence length="385" mass="42453">MYEAIVSPQEDQFMAVRPGHSRGMSLPEDFYTELLDGRDQGLSVPNWFVDGADRQWAINLDGRRIDEALIVRAPSTTAVTYSRATYEINKGCNFACEHCYLELRPFEGLTAPDKLRLIDMLVDMGVFWFQITGGEPLIDPDFPATYERAHQAGMMIEILTNGSRLARPKLIDLFRQRRPHRITVSLYGASPATADRLTRTRGAFKNMQDGVRAARAAELPLQLTIIITRHNVDEVNAMRAFADDLGVPYKEYGMISPTYTGTAEPLDAQAPGLSDASFLESGAPGALAGTYDSCPAGHTFFHVDPHGLATMCKIGRDHPVDLIREGPPGLQRLPAVADAQMLRTGGCTGCTLSATCRVCRPLARIYQEAKAPLHTYCQHSERIPA</sequence>
<accession>A0A8J4A793</accession>
<evidence type="ECO:0000256" key="4">
    <source>
        <dbReference type="ARBA" id="ARBA00023014"/>
    </source>
</evidence>
<dbReference type="PANTHER" id="PTHR11228">
    <property type="entry name" value="RADICAL SAM DOMAIN PROTEIN"/>
    <property type="match status" value="1"/>
</dbReference>
<dbReference type="AlphaFoldDB" id="A0A8J4A793"/>
<dbReference type="GO" id="GO:0051536">
    <property type="term" value="F:iron-sulfur cluster binding"/>
    <property type="evidence" value="ECO:0007669"/>
    <property type="project" value="UniProtKB-KW"/>
</dbReference>
<evidence type="ECO:0000256" key="3">
    <source>
        <dbReference type="ARBA" id="ARBA00023004"/>
    </source>
</evidence>
<dbReference type="InterPro" id="IPR050377">
    <property type="entry name" value="Radical_SAM_PqqE_MftC-like"/>
</dbReference>
<evidence type="ECO:0000256" key="1">
    <source>
        <dbReference type="ARBA" id="ARBA00022691"/>
    </source>
</evidence>
<keyword evidence="1" id="KW-0949">S-adenosyl-L-methionine</keyword>
<dbReference type="EMBL" id="BOPH01000129">
    <property type="protein sequence ID" value="GIJ74136.1"/>
    <property type="molecule type" value="Genomic_DNA"/>
</dbReference>
<evidence type="ECO:0000313" key="6">
    <source>
        <dbReference type="EMBL" id="GIJ74136.1"/>
    </source>
</evidence>
<evidence type="ECO:0000256" key="2">
    <source>
        <dbReference type="ARBA" id="ARBA00022723"/>
    </source>
</evidence>
<dbReference type="PANTHER" id="PTHR11228:SF7">
    <property type="entry name" value="PQQA PEPTIDE CYCLASE"/>
    <property type="match status" value="1"/>
</dbReference>
<dbReference type="Pfam" id="PF04055">
    <property type="entry name" value="Radical_SAM"/>
    <property type="match status" value="1"/>
</dbReference>
<gene>
    <name evidence="6" type="ORF">Voc01_090530</name>
</gene>
<proteinExistence type="predicted"/>
<dbReference type="GO" id="GO:0046872">
    <property type="term" value="F:metal ion binding"/>
    <property type="evidence" value="ECO:0007669"/>
    <property type="project" value="UniProtKB-KW"/>
</dbReference>
<dbReference type="InterPro" id="IPR058240">
    <property type="entry name" value="rSAM_sf"/>
</dbReference>
<dbReference type="PROSITE" id="PS51918">
    <property type="entry name" value="RADICAL_SAM"/>
    <property type="match status" value="1"/>
</dbReference>
<comment type="caution">
    <text evidence="6">The sequence shown here is derived from an EMBL/GenBank/DDBJ whole genome shotgun (WGS) entry which is preliminary data.</text>
</comment>
<dbReference type="InterPro" id="IPR013785">
    <property type="entry name" value="Aldolase_TIM"/>
</dbReference>
<dbReference type="SFLD" id="SFLDS00029">
    <property type="entry name" value="Radical_SAM"/>
    <property type="match status" value="1"/>
</dbReference>
<keyword evidence="2" id="KW-0479">Metal-binding</keyword>
<dbReference type="SUPFAM" id="SSF102114">
    <property type="entry name" value="Radical SAM enzymes"/>
    <property type="match status" value="1"/>
</dbReference>
<keyword evidence="3" id="KW-0408">Iron</keyword>
<keyword evidence="4" id="KW-0411">Iron-sulfur</keyword>
<dbReference type="Gene3D" id="3.20.20.70">
    <property type="entry name" value="Aldolase class I"/>
    <property type="match status" value="1"/>
</dbReference>
<dbReference type="InterPro" id="IPR007197">
    <property type="entry name" value="rSAM"/>
</dbReference>
<keyword evidence="7" id="KW-1185">Reference proteome</keyword>
<evidence type="ECO:0000259" key="5">
    <source>
        <dbReference type="PROSITE" id="PS51918"/>
    </source>
</evidence>
<reference evidence="6" key="1">
    <citation type="submission" date="2021-01" db="EMBL/GenBank/DDBJ databases">
        <title>Whole genome shotgun sequence of Virgisporangium ochraceum NBRC 16418.</title>
        <authorList>
            <person name="Komaki H."/>
            <person name="Tamura T."/>
        </authorList>
    </citation>
    <scope>NUCLEOTIDE SEQUENCE</scope>
    <source>
        <strain evidence="6">NBRC 16418</strain>
    </source>
</reference>
<dbReference type="Proteomes" id="UP000635606">
    <property type="component" value="Unassembled WGS sequence"/>
</dbReference>
<organism evidence="6 7">
    <name type="scientific">Virgisporangium ochraceum</name>
    <dbReference type="NCBI Taxonomy" id="65505"/>
    <lineage>
        <taxon>Bacteria</taxon>
        <taxon>Bacillati</taxon>
        <taxon>Actinomycetota</taxon>
        <taxon>Actinomycetes</taxon>
        <taxon>Micromonosporales</taxon>
        <taxon>Micromonosporaceae</taxon>
        <taxon>Virgisporangium</taxon>
    </lineage>
</organism>
<dbReference type="SFLD" id="SFLDG01067">
    <property type="entry name" value="SPASM/twitch_domain_containing"/>
    <property type="match status" value="1"/>
</dbReference>
<protein>
    <recommendedName>
        <fullName evidence="5">Radical SAM core domain-containing protein</fullName>
    </recommendedName>
</protein>
<dbReference type="GO" id="GO:0003824">
    <property type="term" value="F:catalytic activity"/>
    <property type="evidence" value="ECO:0007669"/>
    <property type="project" value="InterPro"/>
</dbReference>
<feature type="domain" description="Radical SAM core" evidence="5">
    <location>
        <begin position="78"/>
        <end position="295"/>
    </location>
</feature>
<name>A0A8J4A793_9ACTN</name>